<evidence type="ECO:0000313" key="2">
    <source>
        <dbReference type="EMBL" id="GAQ83214.1"/>
    </source>
</evidence>
<feature type="domain" description="F-box" evidence="1">
    <location>
        <begin position="35"/>
        <end position="76"/>
    </location>
</feature>
<sequence>MGGEAGAPVSVKRARCDFVASDCWATQPQTLIDALDDGCLLKIFAFLSPMPDRFAATRVCKRWHGLASDPRMWLRVGPQLQPSENDLAVFGTLDAAVAAARPGDTIEIAPGQKHRASNLRISKPLCLVGGGRSQDDTVLSCTRGSDSALIFHANSRLANLTVRAELGSCLLHKGGRLTIENCALQCLAHPLEHLSCPLVSTADAPLASVGGPSSEVSVAKTRIEGGQRAVQCSGTLTLQQVRVMAMKATLLFWFTVAARRLDSISAPAS</sequence>
<dbReference type="Pfam" id="PF12937">
    <property type="entry name" value="F-box-like"/>
    <property type="match status" value="1"/>
</dbReference>
<proteinExistence type="predicted"/>
<dbReference type="InterPro" id="IPR001810">
    <property type="entry name" value="F-box_dom"/>
</dbReference>
<dbReference type="EMBL" id="DF237088">
    <property type="protein sequence ID" value="GAQ83214.1"/>
    <property type="molecule type" value="Genomic_DNA"/>
</dbReference>
<name>A0A1Y1HX22_KLENI</name>
<dbReference type="Proteomes" id="UP000054558">
    <property type="component" value="Unassembled WGS sequence"/>
</dbReference>
<keyword evidence="3" id="KW-1185">Reference proteome</keyword>
<dbReference type="SUPFAM" id="SSF51126">
    <property type="entry name" value="Pectin lyase-like"/>
    <property type="match status" value="1"/>
</dbReference>
<evidence type="ECO:0000259" key="1">
    <source>
        <dbReference type="SMART" id="SM00256"/>
    </source>
</evidence>
<dbReference type="CDD" id="cd22163">
    <property type="entry name" value="F-box_AtSKIP5-like"/>
    <property type="match status" value="1"/>
</dbReference>
<gene>
    <name evidence="2" type="ORF">KFL_001390320</name>
</gene>
<dbReference type="Gene3D" id="1.20.1280.50">
    <property type="match status" value="1"/>
</dbReference>
<dbReference type="SUPFAM" id="SSF81383">
    <property type="entry name" value="F-box domain"/>
    <property type="match status" value="1"/>
</dbReference>
<dbReference type="InterPro" id="IPR011050">
    <property type="entry name" value="Pectin_lyase_fold/virulence"/>
</dbReference>
<dbReference type="OMA" id="FLSTCKV"/>
<accession>A0A1Y1HX22</accession>
<dbReference type="AlphaFoldDB" id="A0A1Y1HX22"/>
<dbReference type="InterPro" id="IPR045140">
    <property type="entry name" value="SHCBP1-like"/>
</dbReference>
<dbReference type="OrthoDB" id="549243at2759"/>
<organism evidence="2 3">
    <name type="scientific">Klebsormidium nitens</name>
    <name type="common">Green alga</name>
    <name type="synonym">Ulothrix nitens</name>
    <dbReference type="NCBI Taxonomy" id="105231"/>
    <lineage>
        <taxon>Eukaryota</taxon>
        <taxon>Viridiplantae</taxon>
        <taxon>Streptophyta</taxon>
        <taxon>Klebsormidiophyceae</taxon>
        <taxon>Klebsormidiales</taxon>
        <taxon>Klebsormidiaceae</taxon>
        <taxon>Klebsormidium</taxon>
    </lineage>
</organism>
<reference evidence="2 3" key="1">
    <citation type="journal article" date="2014" name="Nat. Commun.">
        <title>Klebsormidium flaccidum genome reveals primary factors for plant terrestrial adaptation.</title>
        <authorList>
            <person name="Hori K."/>
            <person name="Maruyama F."/>
            <person name="Fujisawa T."/>
            <person name="Togashi T."/>
            <person name="Yamamoto N."/>
            <person name="Seo M."/>
            <person name="Sato S."/>
            <person name="Yamada T."/>
            <person name="Mori H."/>
            <person name="Tajima N."/>
            <person name="Moriyama T."/>
            <person name="Ikeuchi M."/>
            <person name="Watanabe M."/>
            <person name="Wada H."/>
            <person name="Kobayashi K."/>
            <person name="Saito M."/>
            <person name="Masuda T."/>
            <person name="Sasaki-Sekimoto Y."/>
            <person name="Mashiguchi K."/>
            <person name="Awai K."/>
            <person name="Shimojima M."/>
            <person name="Masuda S."/>
            <person name="Iwai M."/>
            <person name="Nobusawa T."/>
            <person name="Narise T."/>
            <person name="Kondo S."/>
            <person name="Saito H."/>
            <person name="Sato R."/>
            <person name="Murakawa M."/>
            <person name="Ihara Y."/>
            <person name="Oshima-Yamada Y."/>
            <person name="Ohtaka K."/>
            <person name="Satoh M."/>
            <person name="Sonobe K."/>
            <person name="Ishii M."/>
            <person name="Ohtani R."/>
            <person name="Kanamori-Sato M."/>
            <person name="Honoki R."/>
            <person name="Miyazaki D."/>
            <person name="Mochizuki H."/>
            <person name="Umetsu J."/>
            <person name="Higashi K."/>
            <person name="Shibata D."/>
            <person name="Kamiya Y."/>
            <person name="Sato N."/>
            <person name="Nakamura Y."/>
            <person name="Tabata S."/>
            <person name="Ida S."/>
            <person name="Kurokawa K."/>
            <person name="Ohta H."/>
        </authorList>
    </citation>
    <scope>NUCLEOTIDE SEQUENCE [LARGE SCALE GENOMIC DNA]</scope>
    <source>
        <strain evidence="2 3">NIES-2285</strain>
    </source>
</reference>
<dbReference type="InterPro" id="IPR036047">
    <property type="entry name" value="F-box-like_dom_sf"/>
</dbReference>
<dbReference type="PANTHER" id="PTHR14695:SF4">
    <property type="entry name" value="PROTEIN NESSUN DORMA"/>
    <property type="match status" value="1"/>
</dbReference>
<evidence type="ECO:0000313" key="3">
    <source>
        <dbReference type="Proteomes" id="UP000054558"/>
    </source>
</evidence>
<protein>
    <recommendedName>
        <fullName evidence="1">F-box domain-containing protein</fullName>
    </recommendedName>
</protein>
<dbReference type="PANTHER" id="PTHR14695">
    <property type="entry name" value="SHC SH2-DOMAIN BINDING PROTEIN 1-RELATED"/>
    <property type="match status" value="1"/>
</dbReference>
<dbReference type="SMART" id="SM00256">
    <property type="entry name" value="FBOX"/>
    <property type="match status" value="1"/>
</dbReference>